<accession>A0A5B7H9N4</accession>
<comment type="caution">
    <text evidence="1">The sequence shown here is derived from an EMBL/GenBank/DDBJ whole genome shotgun (WGS) entry which is preliminary data.</text>
</comment>
<proteinExistence type="predicted"/>
<evidence type="ECO:0000313" key="2">
    <source>
        <dbReference type="Proteomes" id="UP000324222"/>
    </source>
</evidence>
<name>A0A5B7H9N4_PORTR</name>
<dbReference type="AlphaFoldDB" id="A0A5B7H9N4"/>
<sequence length="154" mass="16534">MSAVERGDGALIVDSLSPPCKEVGKSRYQVGRETQTDGLIDDNSVIYKTKGFSEVHKSNIPTDNQLSSRMPHPQSISNTNDGLNEHLCCGSTWGLVGDAEDNGGCIARMVGLCHSHPTGPPLWLGRPQGGRCEGLKVDWQNPTTPIPLCPVLRG</sequence>
<gene>
    <name evidence="1" type="ORF">E2C01_059661</name>
</gene>
<keyword evidence="2" id="KW-1185">Reference proteome</keyword>
<dbReference type="Proteomes" id="UP000324222">
    <property type="component" value="Unassembled WGS sequence"/>
</dbReference>
<organism evidence="1 2">
    <name type="scientific">Portunus trituberculatus</name>
    <name type="common">Swimming crab</name>
    <name type="synonym">Neptunus trituberculatus</name>
    <dbReference type="NCBI Taxonomy" id="210409"/>
    <lineage>
        <taxon>Eukaryota</taxon>
        <taxon>Metazoa</taxon>
        <taxon>Ecdysozoa</taxon>
        <taxon>Arthropoda</taxon>
        <taxon>Crustacea</taxon>
        <taxon>Multicrustacea</taxon>
        <taxon>Malacostraca</taxon>
        <taxon>Eumalacostraca</taxon>
        <taxon>Eucarida</taxon>
        <taxon>Decapoda</taxon>
        <taxon>Pleocyemata</taxon>
        <taxon>Brachyura</taxon>
        <taxon>Eubrachyura</taxon>
        <taxon>Portunoidea</taxon>
        <taxon>Portunidae</taxon>
        <taxon>Portuninae</taxon>
        <taxon>Portunus</taxon>
    </lineage>
</organism>
<protein>
    <submittedName>
        <fullName evidence="1">Uncharacterized protein</fullName>
    </submittedName>
</protein>
<reference evidence="1 2" key="1">
    <citation type="submission" date="2019-05" db="EMBL/GenBank/DDBJ databases">
        <title>Another draft genome of Portunus trituberculatus and its Hox gene families provides insights of decapod evolution.</title>
        <authorList>
            <person name="Jeong J.-H."/>
            <person name="Song I."/>
            <person name="Kim S."/>
            <person name="Choi T."/>
            <person name="Kim D."/>
            <person name="Ryu S."/>
            <person name="Kim W."/>
        </authorList>
    </citation>
    <scope>NUCLEOTIDE SEQUENCE [LARGE SCALE GENOMIC DNA]</scope>
    <source>
        <tissue evidence="1">Muscle</tissue>
    </source>
</reference>
<dbReference type="EMBL" id="VSRR010023477">
    <property type="protein sequence ID" value="MPC65524.1"/>
    <property type="molecule type" value="Genomic_DNA"/>
</dbReference>
<evidence type="ECO:0000313" key="1">
    <source>
        <dbReference type="EMBL" id="MPC65524.1"/>
    </source>
</evidence>